<comment type="similarity">
    <text evidence="1 5">Belongs to the 5-formyltetrahydrofolate cyclo-ligase family.</text>
</comment>
<feature type="binding site" evidence="4">
    <location>
        <begin position="132"/>
        <end position="140"/>
    </location>
    <ligand>
        <name>ATP</name>
        <dbReference type="ChEBI" id="CHEBI:30616"/>
    </ligand>
</feature>
<proteinExistence type="inferred from homology"/>
<dbReference type="NCBIfam" id="TIGR02727">
    <property type="entry name" value="MTHFS_bact"/>
    <property type="match status" value="1"/>
</dbReference>
<keyword evidence="5" id="KW-0479">Metal-binding</keyword>
<sequence length="191" mass="21383">MTPRLLLDKASLRRQLLAQRRSLTAAERQQYSQAIAAHLQLCPLFQQATTILSYWPLGAEPDLRSLLSQPKQWALPRCENQHLYAHRYESEQLLEKDCAGVLAPSADSPTVPPDGIDLLIVPAVAVDEEGYRLGYGGGYYDRLRADPAWRLIPAIVVVYAAQVVPELPRDPWDIPFSALCTEEGYQLIDST</sequence>
<accession>A0AAN1UUK8</accession>
<dbReference type="GO" id="GO:0005524">
    <property type="term" value="F:ATP binding"/>
    <property type="evidence" value="ECO:0007669"/>
    <property type="project" value="UniProtKB-KW"/>
</dbReference>
<comment type="cofactor">
    <cofactor evidence="5">
        <name>Mg(2+)</name>
        <dbReference type="ChEBI" id="CHEBI:18420"/>
    </cofactor>
</comment>
<evidence type="ECO:0000313" key="7">
    <source>
        <dbReference type="Proteomes" id="UP000267249"/>
    </source>
</evidence>
<dbReference type="SUPFAM" id="SSF100950">
    <property type="entry name" value="NagB/RpiA/CoA transferase-like"/>
    <property type="match status" value="1"/>
</dbReference>
<evidence type="ECO:0000313" key="6">
    <source>
        <dbReference type="EMBL" id="AZB72716.1"/>
    </source>
</evidence>
<dbReference type="Pfam" id="PF01812">
    <property type="entry name" value="5-FTHF_cyc-lig"/>
    <property type="match status" value="1"/>
</dbReference>
<organism evidence="6 7">
    <name type="scientific">Synechococcus elongatus PCC 11801</name>
    <dbReference type="NCBI Taxonomy" id="2219813"/>
    <lineage>
        <taxon>Bacteria</taxon>
        <taxon>Bacillati</taxon>
        <taxon>Cyanobacteriota</taxon>
        <taxon>Cyanophyceae</taxon>
        <taxon>Synechococcales</taxon>
        <taxon>Synechococcaceae</taxon>
        <taxon>Synechococcus</taxon>
    </lineage>
</organism>
<dbReference type="PANTHER" id="PTHR23407:SF1">
    <property type="entry name" value="5-FORMYLTETRAHYDROFOLATE CYCLO-LIGASE"/>
    <property type="match status" value="1"/>
</dbReference>
<comment type="catalytic activity">
    <reaction evidence="5">
        <text>(6S)-5-formyl-5,6,7,8-tetrahydrofolate + ATP = (6R)-5,10-methenyltetrahydrofolate + ADP + phosphate</text>
        <dbReference type="Rhea" id="RHEA:10488"/>
        <dbReference type="ChEBI" id="CHEBI:30616"/>
        <dbReference type="ChEBI" id="CHEBI:43474"/>
        <dbReference type="ChEBI" id="CHEBI:57455"/>
        <dbReference type="ChEBI" id="CHEBI:57457"/>
        <dbReference type="ChEBI" id="CHEBI:456216"/>
        <dbReference type="EC" id="6.3.3.2"/>
    </reaction>
</comment>
<dbReference type="GO" id="GO:0035999">
    <property type="term" value="P:tetrahydrofolate interconversion"/>
    <property type="evidence" value="ECO:0007669"/>
    <property type="project" value="TreeGrafter"/>
</dbReference>
<dbReference type="PIRSF" id="PIRSF006806">
    <property type="entry name" value="FTHF_cligase"/>
    <property type="match status" value="1"/>
</dbReference>
<evidence type="ECO:0000256" key="3">
    <source>
        <dbReference type="ARBA" id="ARBA00022840"/>
    </source>
</evidence>
<keyword evidence="2 4" id="KW-0547">Nucleotide-binding</keyword>
<evidence type="ECO:0000256" key="4">
    <source>
        <dbReference type="PIRSR" id="PIRSR006806-1"/>
    </source>
</evidence>
<dbReference type="GO" id="GO:0030272">
    <property type="term" value="F:5-formyltetrahydrofolate cyclo-ligase activity"/>
    <property type="evidence" value="ECO:0007669"/>
    <property type="project" value="UniProtKB-EC"/>
</dbReference>
<name>A0AAN1UUK8_SYNEL</name>
<feature type="binding site" evidence="4">
    <location>
        <position position="60"/>
    </location>
    <ligand>
        <name>substrate</name>
    </ligand>
</feature>
<dbReference type="GO" id="GO:0009396">
    <property type="term" value="P:folic acid-containing compound biosynthetic process"/>
    <property type="evidence" value="ECO:0007669"/>
    <property type="project" value="TreeGrafter"/>
</dbReference>
<dbReference type="GO" id="GO:0046872">
    <property type="term" value="F:metal ion binding"/>
    <property type="evidence" value="ECO:0007669"/>
    <property type="project" value="UniProtKB-KW"/>
</dbReference>
<dbReference type="InterPro" id="IPR024185">
    <property type="entry name" value="FTHF_cligase-like_sf"/>
</dbReference>
<keyword evidence="3 4" id="KW-0067">ATP-binding</keyword>
<evidence type="ECO:0000256" key="2">
    <source>
        <dbReference type="ARBA" id="ARBA00022741"/>
    </source>
</evidence>
<keyword evidence="5" id="KW-0460">Magnesium</keyword>
<dbReference type="InterPro" id="IPR037171">
    <property type="entry name" value="NagB/RpiA_transferase-like"/>
</dbReference>
<dbReference type="Gene3D" id="3.40.50.10420">
    <property type="entry name" value="NagB/RpiA/CoA transferase-like"/>
    <property type="match status" value="1"/>
</dbReference>
<dbReference type="EMBL" id="CP030139">
    <property type="protein sequence ID" value="AZB72716.1"/>
    <property type="molecule type" value="Genomic_DNA"/>
</dbReference>
<keyword evidence="6" id="KW-0436">Ligase</keyword>
<reference evidence="6 7" key="1">
    <citation type="journal article" date="2018" name="Sci. Rep.">
        <title>Genome Features and Biochemical Characteristics of a Robust, Fast Growing and Naturally Transformable Cyanobacterium Synechococcus elongatus PCC 11801 Isolated from India.</title>
        <authorList>
            <person name="Jaiswal D."/>
            <person name="Sengupta A."/>
            <person name="Sohoni S."/>
            <person name="Sengupta S."/>
            <person name="Phadnavis A.G."/>
            <person name="Pakrasi H.B."/>
            <person name="Wangikar P.P."/>
        </authorList>
    </citation>
    <scope>NUCLEOTIDE SEQUENCE [LARGE SCALE GENOMIC DNA]</scope>
    <source>
        <strain evidence="6 7">PCC 11801</strain>
    </source>
</reference>
<evidence type="ECO:0000256" key="5">
    <source>
        <dbReference type="RuleBase" id="RU361279"/>
    </source>
</evidence>
<gene>
    <name evidence="6" type="ORF">DOP62_08340</name>
</gene>
<dbReference type="AlphaFoldDB" id="A0AAN1UUK8"/>
<evidence type="ECO:0000256" key="1">
    <source>
        <dbReference type="ARBA" id="ARBA00010638"/>
    </source>
</evidence>
<dbReference type="InterPro" id="IPR002698">
    <property type="entry name" value="FTHF_cligase"/>
</dbReference>
<feature type="binding site" evidence="4">
    <location>
        <begin position="9"/>
        <end position="13"/>
    </location>
    <ligand>
        <name>ATP</name>
        <dbReference type="ChEBI" id="CHEBI:30616"/>
    </ligand>
</feature>
<dbReference type="PANTHER" id="PTHR23407">
    <property type="entry name" value="ATPASE INHIBITOR/5-FORMYLTETRAHYDROFOLATE CYCLO-LIGASE"/>
    <property type="match status" value="1"/>
</dbReference>
<dbReference type="Proteomes" id="UP000267249">
    <property type="component" value="Chromosome"/>
</dbReference>
<protein>
    <recommendedName>
        <fullName evidence="5">5-formyltetrahydrofolate cyclo-ligase</fullName>
        <ecNumber evidence="5">6.3.3.2</ecNumber>
    </recommendedName>
</protein>
<dbReference type="RefSeq" id="WP_208672909.1">
    <property type="nucleotide sequence ID" value="NZ_CP030139.2"/>
</dbReference>
<dbReference type="EC" id="6.3.3.2" evidence="5"/>